<reference evidence="5 6" key="1">
    <citation type="submission" date="2015-07" db="EMBL/GenBank/DDBJ databases">
        <title>ATOL: Assembling a taxonomically balanced genome-scale reconstruction of the evolutionary history of the Enterobacteriaceae.</title>
        <authorList>
            <person name="Plunkett G.III."/>
            <person name="Neeno-Eckwall E.C."/>
            <person name="Glasner J.D."/>
            <person name="Perna N.T."/>
        </authorList>
    </citation>
    <scope>NUCLEOTIDE SEQUENCE [LARGE SCALE GENOMIC DNA]</scope>
    <source>
        <strain evidence="5 6">ATCC 35017</strain>
    </source>
</reference>
<dbReference type="InterPro" id="IPR007336">
    <property type="entry name" value="YihI"/>
</dbReference>
<dbReference type="Pfam" id="PF04220">
    <property type="entry name" value="YihI"/>
    <property type="match status" value="1"/>
</dbReference>
<feature type="compositionally biased region" description="Basic and acidic residues" evidence="4">
    <location>
        <begin position="40"/>
        <end position="57"/>
    </location>
</feature>
<dbReference type="AlphaFoldDB" id="A0A0N0IBI0"/>
<dbReference type="OrthoDB" id="5677577at2"/>
<dbReference type="GO" id="GO:0005096">
    <property type="term" value="F:GTPase activator activity"/>
    <property type="evidence" value="ECO:0007669"/>
    <property type="project" value="UniProtKB-KW"/>
</dbReference>
<gene>
    <name evidence="3" type="primary">yihI</name>
    <name evidence="5" type="ORF">M992_0750</name>
</gene>
<keyword evidence="6" id="KW-1185">Reference proteome</keyword>
<keyword evidence="1 3" id="KW-0343">GTPase activation</keyword>
<comment type="subunit">
    <text evidence="3">Interacts with Der.</text>
</comment>
<evidence type="ECO:0000313" key="6">
    <source>
        <dbReference type="Proteomes" id="UP000053226"/>
    </source>
</evidence>
<evidence type="ECO:0000256" key="2">
    <source>
        <dbReference type="ARBA" id="ARBA00022517"/>
    </source>
</evidence>
<evidence type="ECO:0000313" key="5">
    <source>
        <dbReference type="EMBL" id="KPD03830.1"/>
    </source>
</evidence>
<feature type="compositionally biased region" description="Basic and acidic residues" evidence="4">
    <location>
        <begin position="156"/>
        <end position="165"/>
    </location>
</feature>
<comment type="similarity">
    <text evidence="3">Belongs to the YihI family.</text>
</comment>
<evidence type="ECO:0000256" key="3">
    <source>
        <dbReference type="HAMAP-Rule" id="MF_01058"/>
    </source>
</evidence>
<dbReference type="Proteomes" id="UP000053226">
    <property type="component" value="Unassembled WGS sequence"/>
</dbReference>
<comment type="function">
    <text evidence="3">A GTPase-activating protein (GAP) that modifies Der/EngA GTPase function. May play a role in ribosome biogenesis.</text>
</comment>
<sequence length="165" mass="18762">MYSSKKKTAGKNRKTRAELNAEGRERKRLKKHRGHSAGSRYHDKDSNGKNGQKEALDPRLGSKKPVPLIIDPTAKKSTLKPAVEAPKVVLSPEAELAMLENDDRLDALLERIEAGERVNREDQQYIDTKLDRINELMTQLGIEFSDEEEDEEEKPDDIMRLLKGN</sequence>
<accession>A0A0N0IBI0</accession>
<name>A0A0N0IBI0_9GAMM</name>
<proteinExistence type="inferred from homology"/>
<organism evidence="5 6">
    <name type="scientific">Moellerella wisconsensis ATCC 35017</name>
    <dbReference type="NCBI Taxonomy" id="1354267"/>
    <lineage>
        <taxon>Bacteria</taxon>
        <taxon>Pseudomonadati</taxon>
        <taxon>Pseudomonadota</taxon>
        <taxon>Gammaproteobacteria</taxon>
        <taxon>Enterobacterales</taxon>
        <taxon>Morganellaceae</taxon>
        <taxon>Moellerella</taxon>
    </lineage>
</organism>
<evidence type="ECO:0000256" key="1">
    <source>
        <dbReference type="ARBA" id="ARBA00022468"/>
    </source>
</evidence>
<keyword evidence="2 3" id="KW-0690">Ribosome biogenesis</keyword>
<feature type="region of interest" description="Disordered" evidence="4">
    <location>
        <begin position="145"/>
        <end position="165"/>
    </location>
</feature>
<feature type="region of interest" description="Disordered" evidence="4">
    <location>
        <begin position="1"/>
        <end position="75"/>
    </location>
</feature>
<protein>
    <recommendedName>
        <fullName evidence="3">Der GTPase-activating protein YihI</fullName>
    </recommendedName>
</protein>
<feature type="compositionally biased region" description="Acidic residues" evidence="4">
    <location>
        <begin position="145"/>
        <end position="155"/>
    </location>
</feature>
<dbReference type="GO" id="GO:0042254">
    <property type="term" value="P:ribosome biogenesis"/>
    <property type="evidence" value="ECO:0007669"/>
    <property type="project" value="UniProtKB-KW"/>
</dbReference>
<dbReference type="HAMAP" id="MF_01058">
    <property type="entry name" value="GAP_YihI"/>
    <property type="match status" value="1"/>
</dbReference>
<dbReference type="EMBL" id="LGAA01000007">
    <property type="protein sequence ID" value="KPD03830.1"/>
    <property type="molecule type" value="Genomic_DNA"/>
</dbReference>
<feature type="compositionally biased region" description="Basic and acidic residues" evidence="4">
    <location>
        <begin position="15"/>
        <end position="25"/>
    </location>
</feature>
<evidence type="ECO:0000256" key="4">
    <source>
        <dbReference type="SAM" id="MobiDB-lite"/>
    </source>
</evidence>
<feature type="compositionally biased region" description="Basic residues" evidence="4">
    <location>
        <begin position="26"/>
        <end position="35"/>
    </location>
</feature>
<dbReference type="GeneID" id="79715773"/>
<dbReference type="NCBIfam" id="NF003560">
    <property type="entry name" value="PRK05244.1-1"/>
    <property type="match status" value="1"/>
</dbReference>
<feature type="compositionally biased region" description="Basic residues" evidence="4">
    <location>
        <begin position="1"/>
        <end position="14"/>
    </location>
</feature>
<comment type="caution">
    <text evidence="5">The sequence shown here is derived from an EMBL/GenBank/DDBJ whole genome shotgun (WGS) entry which is preliminary data.</text>
</comment>
<dbReference type="RefSeq" id="WP_047254641.1">
    <property type="nucleotide sequence ID" value="NZ_CAWMUS010000007.1"/>
</dbReference>